<comment type="caution">
    <text evidence="2">The sequence shown here is derived from an EMBL/GenBank/DDBJ whole genome shotgun (WGS) entry which is preliminary data.</text>
</comment>
<keyword evidence="1" id="KW-1133">Transmembrane helix</keyword>
<evidence type="ECO:0000313" key="3">
    <source>
        <dbReference type="Proteomes" id="UP000013996"/>
    </source>
</evidence>
<evidence type="ECO:0000313" key="2">
    <source>
        <dbReference type="EMBL" id="EOQ88240.1"/>
    </source>
</evidence>
<dbReference type="Proteomes" id="UP000013996">
    <property type="component" value="Unassembled WGS sequence"/>
</dbReference>
<protein>
    <submittedName>
        <fullName evidence="2">Uncharacterized protein</fullName>
    </submittedName>
</protein>
<keyword evidence="1" id="KW-0472">Membrane</keyword>
<evidence type="ECO:0000256" key="1">
    <source>
        <dbReference type="SAM" id="Phobius"/>
    </source>
</evidence>
<organism evidence="2 3">
    <name type="scientific">Leptospira yanagawae serovar Saopaulo str. Sao Paulo = ATCC 700523</name>
    <dbReference type="NCBI Taxonomy" id="1249483"/>
    <lineage>
        <taxon>Bacteria</taxon>
        <taxon>Pseudomonadati</taxon>
        <taxon>Spirochaetota</taxon>
        <taxon>Spirochaetia</taxon>
        <taxon>Leptospirales</taxon>
        <taxon>Leptospiraceae</taxon>
        <taxon>Leptospira</taxon>
    </lineage>
</organism>
<gene>
    <name evidence="2" type="ORF">LEP1GSC202_3018</name>
</gene>
<reference evidence="2 3" key="1">
    <citation type="submission" date="2013-04" db="EMBL/GenBank/DDBJ databases">
        <authorList>
            <person name="Harkins D.M."/>
            <person name="Durkin A.S."/>
            <person name="Brinkac L.M."/>
            <person name="Haft D.H."/>
            <person name="Selengut J.D."/>
            <person name="Sanka R."/>
            <person name="DePew J."/>
            <person name="Purushe J."/>
            <person name="Hartskeerl R.A."/>
            <person name="Ahmed A."/>
            <person name="van der Linden H."/>
            <person name="Goris M.G.A."/>
            <person name="Vinetz J.M."/>
            <person name="Sutton G.G."/>
            <person name="Nierman W.C."/>
            <person name="Fouts D.E."/>
        </authorList>
    </citation>
    <scope>NUCLEOTIDE SEQUENCE [LARGE SCALE GENOMIC DNA]</scope>
    <source>
        <strain evidence="2 3">Sao Paulo</strain>
    </source>
</reference>
<accession>A0A5E8HCG5</accession>
<proteinExistence type="predicted"/>
<dbReference type="EMBL" id="AOGX02000024">
    <property type="protein sequence ID" value="EOQ88240.1"/>
    <property type="molecule type" value="Genomic_DNA"/>
</dbReference>
<feature type="transmembrane region" description="Helical" evidence="1">
    <location>
        <begin position="21"/>
        <end position="40"/>
    </location>
</feature>
<sequence>MKSSFGYKKLKTKRVSWTICTIYQIFHSFVLTASSQTFMIS</sequence>
<name>A0A5E8HCG5_9LEPT</name>
<keyword evidence="1" id="KW-0812">Transmembrane</keyword>
<dbReference type="AlphaFoldDB" id="A0A5E8HCG5"/>